<dbReference type="Proteomes" id="UP000199585">
    <property type="component" value="Unassembled WGS sequence"/>
</dbReference>
<dbReference type="Pfam" id="PF00903">
    <property type="entry name" value="Glyoxalase"/>
    <property type="match status" value="1"/>
</dbReference>
<feature type="domain" description="VOC" evidence="1">
    <location>
        <begin position="8"/>
        <end position="112"/>
    </location>
</feature>
<keyword evidence="3" id="KW-1185">Reference proteome</keyword>
<dbReference type="AlphaFoldDB" id="A0A1H8FML8"/>
<reference evidence="2 3" key="1">
    <citation type="submission" date="2016-10" db="EMBL/GenBank/DDBJ databases">
        <authorList>
            <person name="de Groot N.N."/>
        </authorList>
    </citation>
    <scope>NUCLEOTIDE SEQUENCE [LARGE SCALE GENOMIC DNA]</scope>
    <source>
        <strain evidence="2 3">DSM 16213</strain>
    </source>
</reference>
<name>A0A1H8FML8_9RHOB</name>
<sequence>MNHPFPVPIDYVEFTSPRLEETQAFMTDAFGWSFIDYGPDYRDLQQAGLGGGLERGPLRPPLVILRTEDLEGMLDRVTAAGATITKTIYAFPGGRRFEFTEPGGNGMAVWQPD</sequence>
<dbReference type="STRING" id="245187.SAMN04488003_11369"/>
<dbReference type="PANTHER" id="PTHR33993">
    <property type="entry name" value="GLYOXALASE-RELATED"/>
    <property type="match status" value="1"/>
</dbReference>
<proteinExistence type="predicted"/>
<dbReference type="PROSITE" id="PS51819">
    <property type="entry name" value="VOC"/>
    <property type="match status" value="1"/>
</dbReference>
<dbReference type="EMBL" id="FOCI01000013">
    <property type="protein sequence ID" value="SEN32929.1"/>
    <property type="molecule type" value="Genomic_DNA"/>
</dbReference>
<evidence type="ECO:0000313" key="2">
    <source>
        <dbReference type="EMBL" id="SEN32929.1"/>
    </source>
</evidence>
<dbReference type="PANTHER" id="PTHR33993:SF1">
    <property type="entry name" value="GLYOXALASE FAMILY PROTEIN"/>
    <property type="match status" value="1"/>
</dbReference>
<gene>
    <name evidence="2" type="ORF">SAMN04488003_11369</name>
</gene>
<evidence type="ECO:0000259" key="1">
    <source>
        <dbReference type="PROSITE" id="PS51819"/>
    </source>
</evidence>
<dbReference type="InterPro" id="IPR037523">
    <property type="entry name" value="VOC_core"/>
</dbReference>
<dbReference type="InterPro" id="IPR052164">
    <property type="entry name" value="Anthracycline_SecMetBiosynth"/>
</dbReference>
<dbReference type="Gene3D" id="3.10.180.10">
    <property type="entry name" value="2,3-Dihydroxybiphenyl 1,2-Dioxygenase, domain 1"/>
    <property type="match status" value="1"/>
</dbReference>
<evidence type="ECO:0000313" key="3">
    <source>
        <dbReference type="Proteomes" id="UP000199585"/>
    </source>
</evidence>
<dbReference type="InterPro" id="IPR004360">
    <property type="entry name" value="Glyas_Fos-R_dOase_dom"/>
</dbReference>
<dbReference type="InterPro" id="IPR029068">
    <property type="entry name" value="Glyas_Bleomycin-R_OHBP_Dase"/>
</dbReference>
<dbReference type="SUPFAM" id="SSF54593">
    <property type="entry name" value="Glyoxalase/Bleomycin resistance protein/Dihydroxybiphenyl dioxygenase"/>
    <property type="match status" value="1"/>
</dbReference>
<accession>A0A1H8FML8</accession>
<organism evidence="2 3">
    <name type="scientific">Loktanella fryxellensis</name>
    <dbReference type="NCBI Taxonomy" id="245187"/>
    <lineage>
        <taxon>Bacteria</taxon>
        <taxon>Pseudomonadati</taxon>
        <taxon>Pseudomonadota</taxon>
        <taxon>Alphaproteobacteria</taxon>
        <taxon>Rhodobacterales</taxon>
        <taxon>Roseobacteraceae</taxon>
        <taxon>Loktanella</taxon>
    </lineage>
</organism>
<dbReference type="RefSeq" id="WP_342707820.1">
    <property type="nucleotide sequence ID" value="NZ_FOCI01000013.1"/>
</dbReference>
<protein>
    <recommendedName>
        <fullName evidence="1">VOC domain-containing protein</fullName>
    </recommendedName>
</protein>